<dbReference type="Proteomes" id="UP001176961">
    <property type="component" value="Unassembled WGS sequence"/>
</dbReference>
<organism evidence="1 2">
    <name type="scientific">Cylicocyclus nassatus</name>
    <name type="common">Nematode worm</name>
    <dbReference type="NCBI Taxonomy" id="53992"/>
    <lineage>
        <taxon>Eukaryota</taxon>
        <taxon>Metazoa</taxon>
        <taxon>Ecdysozoa</taxon>
        <taxon>Nematoda</taxon>
        <taxon>Chromadorea</taxon>
        <taxon>Rhabditida</taxon>
        <taxon>Rhabditina</taxon>
        <taxon>Rhabditomorpha</taxon>
        <taxon>Strongyloidea</taxon>
        <taxon>Strongylidae</taxon>
        <taxon>Cylicocyclus</taxon>
    </lineage>
</organism>
<reference evidence="1" key="1">
    <citation type="submission" date="2023-07" db="EMBL/GenBank/DDBJ databases">
        <authorList>
            <consortium name="CYATHOMIX"/>
        </authorList>
    </citation>
    <scope>NUCLEOTIDE SEQUENCE</scope>
    <source>
        <strain evidence="1">N/A</strain>
    </source>
</reference>
<evidence type="ECO:0000313" key="2">
    <source>
        <dbReference type="Proteomes" id="UP001176961"/>
    </source>
</evidence>
<protein>
    <recommendedName>
        <fullName evidence="3">Invertebrate defensins family profile domain-containing protein</fullName>
    </recommendedName>
</protein>
<evidence type="ECO:0008006" key="3">
    <source>
        <dbReference type="Google" id="ProtNLM"/>
    </source>
</evidence>
<dbReference type="AlphaFoldDB" id="A0AA36GPZ6"/>
<gene>
    <name evidence="1" type="ORF">CYNAS_LOCUS8096</name>
</gene>
<keyword evidence="2" id="KW-1185">Reference proteome</keyword>
<sequence>MLPTSCQKTTATSGKSLIRSIFRFDVLLQSMLMKLLLVFVVLLSAIASSEALSCAIPKIGGILCDLHCRGHGWGPGHCSSENVCRCGG</sequence>
<evidence type="ECO:0000313" key="1">
    <source>
        <dbReference type="EMBL" id="CAJ0596113.1"/>
    </source>
</evidence>
<dbReference type="EMBL" id="CATQJL010000112">
    <property type="protein sequence ID" value="CAJ0596113.1"/>
    <property type="molecule type" value="Genomic_DNA"/>
</dbReference>
<proteinExistence type="predicted"/>
<name>A0AA36GPZ6_CYLNA</name>
<comment type="caution">
    <text evidence="1">The sequence shown here is derived from an EMBL/GenBank/DDBJ whole genome shotgun (WGS) entry which is preliminary data.</text>
</comment>
<accession>A0AA36GPZ6</accession>